<evidence type="ECO:0000313" key="6">
    <source>
        <dbReference type="Proteomes" id="UP000291469"/>
    </source>
</evidence>
<accession>A0A411YHT6</accession>
<dbReference type="Pfam" id="PF13439">
    <property type="entry name" value="Glyco_transf_4"/>
    <property type="match status" value="1"/>
</dbReference>
<evidence type="ECO:0000259" key="3">
    <source>
        <dbReference type="Pfam" id="PF00534"/>
    </source>
</evidence>
<dbReference type="PANTHER" id="PTHR12526">
    <property type="entry name" value="GLYCOSYLTRANSFERASE"/>
    <property type="match status" value="1"/>
</dbReference>
<dbReference type="AlphaFoldDB" id="A0A411YHT6"/>
<dbReference type="Pfam" id="PF00534">
    <property type="entry name" value="Glycos_transf_1"/>
    <property type="match status" value="1"/>
</dbReference>
<dbReference type="EMBL" id="CP036402">
    <property type="protein sequence ID" value="QBI20828.1"/>
    <property type="molecule type" value="Genomic_DNA"/>
</dbReference>
<dbReference type="InterPro" id="IPR028098">
    <property type="entry name" value="Glyco_trans_4-like_N"/>
</dbReference>
<dbReference type="GO" id="GO:0016757">
    <property type="term" value="F:glycosyltransferase activity"/>
    <property type="evidence" value="ECO:0007669"/>
    <property type="project" value="UniProtKB-KW"/>
</dbReference>
<keyword evidence="6" id="KW-1185">Reference proteome</keyword>
<keyword evidence="2 5" id="KW-0808">Transferase</keyword>
<sequence length="290" mass="31686">MAYVRLHPLVLPAVRAARRRRVRVVGELNGPWEDYLEAHPPLRLLEVPLRRWFRRVLAGLDALVVVTSQLAQWVRQFEPRAPEPRVVPNAADPGAFCPRPLDGPPFRVVYAGALWPWQGVEDLLTATARAEWPPNVELLVMGAGPLADQVRDTTARGPVRFLGAVEHSMVPQHLSGALCAVSPKTSHAAHGRVGQSAIKVYEALAAGVPVVVTDIPGQREPVEESGGGAVVPEGRPDRIAEAVARLVSDSEERQAMGRAGRAWIEQGNTWADRIALIEPLLRRPGTRDAR</sequence>
<dbReference type="Gene3D" id="3.40.50.2000">
    <property type="entry name" value="Glycogen Phosphorylase B"/>
    <property type="match status" value="2"/>
</dbReference>
<proteinExistence type="predicted"/>
<dbReference type="KEGG" id="erz:ER308_15460"/>
<organism evidence="5 6">
    <name type="scientific">Egibacter rhizosphaerae</name>
    <dbReference type="NCBI Taxonomy" id="1670831"/>
    <lineage>
        <taxon>Bacteria</taxon>
        <taxon>Bacillati</taxon>
        <taxon>Actinomycetota</taxon>
        <taxon>Nitriliruptoria</taxon>
        <taxon>Egibacterales</taxon>
        <taxon>Egibacteraceae</taxon>
        <taxon>Egibacter</taxon>
    </lineage>
</organism>
<dbReference type="Proteomes" id="UP000291469">
    <property type="component" value="Chromosome"/>
</dbReference>
<feature type="domain" description="Glycosyltransferase subfamily 4-like N-terminal" evidence="4">
    <location>
        <begin position="8"/>
        <end position="93"/>
    </location>
</feature>
<keyword evidence="1" id="KW-0328">Glycosyltransferase</keyword>
<dbReference type="InterPro" id="IPR001296">
    <property type="entry name" value="Glyco_trans_1"/>
</dbReference>
<dbReference type="SUPFAM" id="SSF53756">
    <property type="entry name" value="UDP-Glycosyltransferase/glycogen phosphorylase"/>
    <property type="match status" value="1"/>
</dbReference>
<feature type="domain" description="Glycosyl transferase family 1" evidence="3">
    <location>
        <begin position="103"/>
        <end position="263"/>
    </location>
</feature>
<protein>
    <submittedName>
        <fullName evidence="5">Glycosyltransferase</fullName>
    </submittedName>
</protein>
<evidence type="ECO:0000313" key="5">
    <source>
        <dbReference type="EMBL" id="QBI20828.1"/>
    </source>
</evidence>
<dbReference type="OrthoDB" id="509705at2"/>
<name>A0A411YHT6_9ACTN</name>
<evidence type="ECO:0000259" key="4">
    <source>
        <dbReference type="Pfam" id="PF13439"/>
    </source>
</evidence>
<evidence type="ECO:0000256" key="2">
    <source>
        <dbReference type="ARBA" id="ARBA00022679"/>
    </source>
</evidence>
<reference evidence="5 6" key="1">
    <citation type="submission" date="2019-01" db="EMBL/GenBank/DDBJ databases">
        <title>Egibacter rhizosphaerae EGI 80759T.</title>
        <authorList>
            <person name="Chen D.-D."/>
            <person name="Tian Y."/>
            <person name="Jiao J.-Y."/>
            <person name="Zhang X.-T."/>
            <person name="Zhang Y.-G."/>
            <person name="Zhang Y."/>
            <person name="Xiao M."/>
            <person name="Shu W.-S."/>
            <person name="Li W.-J."/>
        </authorList>
    </citation>
    <scope>NUCLEOTIDE SEQUENCE [LARGE SCALE GENOMIC DNA]</scope>
    <source>
        <strain evidence="5 6">EGI 80759</strain>
    </source>
</reference>
<evidence type="ECO:0000256" key="1">
    <source>
        <dbReference type="ARBA" id="ARBA00022676"/>
    </source>
</evidence>
<gene>
    <name evidence="5" type="ORF">ER308_15460</name>
</gene>